<sequence length="686" mass="73800">MVAMATVRFTPHERGVRLLVVASVLAISTLQGCEPETPEELQGTSDTALAFAIVGTVLAVLGLGGGWCSVCMDDGPSSEKRSYCACAVGFLCCWLVVGLPPWIVFANYQAQMTCDTLRSMQPELCWRGTWWGWQEGSEGSGFTALECCRGPPVATVTMTSVTMTSTTMTLTTLPAIPYCQCEAASSSALQCETGAGRSCITNLTDWTACFEEGRLCEASDGCITKPEFVANCAQFGKAECKEQRACYYQAPNLVYRMACRSQGANNASAKAHALCSEYSSKMTCNGQTICQWTLVEYDNEPCKNGGVHVGCLGITEQLDARCAIHETSSSCKLGSDHDICEWKGLCHCTSEFFGDNCLQERVQYVNGGLCLQSASRPAICKGLVIAASSEDREFCSPEQDCEVWDRVKYMLGIMYEAELGDIIIDSLAICFCLAALCLKHKGQRGKYILLATFVSFMADIALEVLLADSVGGAKDVVAELEEAVCISPQGDFYNSLVILKDLANTIATLAWVNVGIAILGGLSEVLQTFMDACGKKVLERTAVGLVVAASVFELGLGCISFGFNTLEFIAVVKDIEVAALGLQTMEDDYGHMCYVRNPDLTPATAQGVMWIQPGLIMVMPSVVVCCFFLAAAVYTYRCAPPDEPEDEAPQEVVITTPRTPGTPRSPRTPRSADAPVPPDVPDGSED</sequence>
<dbReference type="EMBL" id="CAXAMN010006669">
    <property type="protein sequence ID" value="CAK9018674.1"/>
    <property type="molecule type" value="Genomic_DNA"/>
</dbReference>
<feature type="transmembrane region" description="Helical" evidence="2">
    <location>
        <begin position="82"/>
        <end position="105"/>
    </location>
</feature>
<feature type="compositionally biased region" description="Low complexity" evidence="1">
    <location>
        <begin position="655"/>
        <end position="674"/>
    </location>
</feature>
<evidence type="ECO:0000256" key="2">
    <source>
        <dbReference type="SAM" id="Phobius"/>
    </source>
</evidence>
<accession>A0ABP0JW35</accession>
<name>A0ABP0JW35_9DINO</name>
<proteinExistence type="predicted"/>
<keyword evidence="4" id="KW-1185">Reference proteome</keyword>
<feature type="transmembrane region" description="Helical" evidence="2">
    <location>
        <begin position="542"/>
        <end position="563"/>
    </location>
</feature>
<dbReference type="Proteomes" id="UP001642484">
    <property type="component" value="Unassembled WGS sequence"/>
</dbReference>
<evidence type="ECO:0000313" key="4">
    <source>
        <dbReference type="Proteomes" id="UP001642484"/>
    </source>
</evidence>
<comment type="caution">
    <text evidence="3">The sequence shown here is derived from an EMBL/GenBank/DDBJ whole genome shotgun (WGS) entry which is preliminary data.</text>
</comment>
<keyword evidence="2" id="KW-0472">Membrane</keyword>
<evidence type="ECO:0000313" key="3">
    <source>
        <dbReference type="EMBL" id="CAK9018674.1"/>
    </source>
</evidence>
<protein>
    <submittedName>
        <fullName evidence="3">Uncharacterized protein</fullName>
    </submittedName>
</protein>
<reference evidence="3 4" key="1">
    <citation type="submission" date="2024-02" db="EMBL/GenBank/DDBJ databases">
        <authorList>
            <person name="Chen Y."/>
            <person name="Shah S."/>
            <person name="Dougan E. K."/>
            <person name="Thang M."/>
            <person name="Chan C."/>
        </authorList>
    </citation>
    <scope>NUCLEOTIDE SEQUENCE [LARGE SCALE GENOMIC DNA]</scope>
</reference>
<feature type="transmembrane region" description="Helical" evidence="2">
    <location>
        <begin position="419"/>
        <end position="438"/>
    </location>
</feature>
<organism evidence="3 4">
    <name type="scientific">Durusdinium trenchii</name>
    <dbReference type="NCBI Taxonomy" id="1381693"/>
    <lineage>
        <taxon>Eukaryota</taxon>
        <taxon>Sar</taxon>
        <taxon>Alveolata</taxon>
        <taxon>Dinophyceae</taxon>
        <taxon>Suessiales</taxon>
        <taxon>Symbiodiniaceae</taxon>
        <taxon>Durusdinium</taxon>
    </lineage>
</organism>
<feature type="transmembrane region" description="Helical" evidence="2">
    <location>
        <begin position="447"/>
        <end position="467"/>
    </location>
</feature>
<feature type="transmembrane region" description="Helical" evidence="2">
    <location>
        <begin position="48"/>
        <end position="70"/>
    </location>
</feature>
<evidence type="ECO:0000256" key="1">
    <source>
        <dbReference type="SAM" id="MobiDB-lite"/>
    </source>
</evidence>
<feature type="transmembrane region" description="Helical" evidence="2">
    <location>
        <begin position="610"/>
        <end position="634"/>
    </location>
</feature>
<keyword evidence="2" id="KW-1133">Transmembrane helix</keyword>
<feature type="region of interest" description="Disordered" evidence="1">
    <location>
        <begin position="641"/>
        <end position="686"/>
    </location>
</feature>
<feature type="transmembrane region" description="Helical" evidence="2">
    <location>
        <begin position="502"/>
        <end position="522"/>
    </location>
</feature>
<gene>
    <name evidence="3" type="ORF">CCMP2556_LOCUS13360</name>
</gene>
<keyword evidence="2" id="KW-0812">Transmembrane</keyword>